<dbReference type="Proteomes" id="UP000050872">
    <property type="component" value="Unassembled WGS sequence"/>
</dbReference>
<proteinExistence type="predicted"/>
<dbReference type="CDD" id="cd00093">
    <property type="entry name" value="HTH_XRE"/>
    <property type="match status" value="1"/>
</dbReference>
<comment type="caution">
    <text evidence="1">The sequence shown here is derived from an EMBL/GenBank/DDBJ whole genome shotgun (WGS) entry which is preliminary data.</text>
</comment>
<dbReference type="EMBL" id="AZEZ01000057">
    <property type="protein sequence ID" value="KRL44112.1"/>
    <property type="molecule type" value="Genomic_DNA"/>
</dbReference>
<accession>A0A0R1QH01</accession>
<dbReference type="PATRIC" id="fig|1423770.3.peg.227"/>
<dbReference type="InterPro" id="IPR001387">
    <property type="entry name" value="Cro/C1-type_HTH"/>
</dbReference>
<evidence type="ECO:0000313" key="1">
    <source>
        <dbReference type="EMBL" id="KRL44112.1"/>
    </source>
</evidence>
<sequence length="189" mass="22520">MKMMKKEFYNPEKEITEEYTEKWIIEKSRVKEVNDLLVTHHYWMDSDGELWGDFDNPMENVKLDFDAYRERNDFMKPEEIKKLQNDLKLNVREFAGELGLGYANLNQIENNQRVQTKYQDRLFKLARDKYDTTGDLFGKNLSNDFTELINKELAQKSEFSDSLIDESEKYKENTNKFSLYNYVTLGDAA</sequence>
<dbReference type="STRING" id="1423770.FD29_GL000229"/>
<reference evidence="1 2" key="1">
    <citation type="journal article" date="2015" name="Genome Announc.">
        <title>Expanding the biotechnology potential of lactobacilli through comparative genomics of 213 strains and associated genera.</title>
        <authorList>
            <person name="Sun Z."/>
            <person name="Harris H.M."/>
            <person name="McCann A."/>
            <person name="Guo C."/>
            <person name="Argimon S."/>
            <person name="Zhang W."/>
            <person name="Yang X."/>
            <person name="Jeffery I.B."/>
            <person name="Cooney J.C."/>
            <person name="Kagawa T.F."/>
            <person name="Liu W."/>
            <person name="Song Y."/>
            <person name="Salvetti E."/>
            <person name="Wrobel A."/>
            <person name="Rasinkangas P."/>
            <person name="Parkhill J."/>
            <person name="Rea M.C."/>
            <person name="O'Sullivan O."/>
            <person name="Ritari J."/>
            <person name="Douillard F.P."/>
            <person name="Paul Ross R."/>
            <person name="Yang R."/>
            <person name="Briner A.E."/>
            <person name="Felis G.E."/>
            <person name="de Vos W.M."/>
            <person name="Barrangou R."/>
            <person name="Klaenhammer T.R."/>
            <person name="Caufield P.W."/>
            <person name="Cui Y."/>
            <person name="Zhang H."/>
            <person name="O'Toole P.W."/>
        </authorList>
    </citation>
    <scope>NUCLEOTIDE SEQUENCE [LARGE SCALE GENOMIC DNA]</scope>
    <source>
        <strain evidence="1 2">DSM 14500</strain>
    </source>
</reference>
<organism evidence="1 2">
    <name type="scientific">Companilactobacillus mindensis DSM 14500</name>
    <dbReference type="NCBI Taxonomy" id="1423770"/>
    <lineage>
        <taxon>Bacteria</taxon>
        <taxon>Bacillati</taxon>
        <taxon>Bacillota</taxon>
        <taxon>Bacilli</taxon>
        <taxon>Lactobacillales</taxon>
        <taxon>Lactobacillaceae</taxon>
        <taxon>Companilactobacillus</taxon>
    </lineage>
</organism>
<protein>
    <submittedName>
        <fullName evidence="1">Uncharacterized protein</fullName>
    </submittedName>
</protein>
<dbReference type="GO" id="GO:0003677">
    <property type="term" value="F:DNA binding"/>
    <property type="evidence" value="ECO:0007669"/>
    <property type="project" value="InterPro"/>
</dbReference>
<gene>
    <name evidence="1" type="ORF">FD29_GL000229</name>
</gene>
<dbReference type="OrthoDB" id="2328843at2"/>
<dbReference type="InterPro" id="IPR010982">
    <property type="entry name" value="Lambda_DNA-bd_dom_sf"/>
</dbReference>
<keyword evidence="2" id="KW-1185">Reference proteome</keyword>
<dbReference type="RefSeq" id="WP_057887938.1">
    <property type="nucleotide sequence ID" value="NZ_AZEZ01000057.1"/>
</dbReference>
<evidence type="ECO:0000313" key="2">
    <source>
        <dbReference type="Proteomes" id="UP000050872"/>
    </source>
</evidence>
<name>A0A0R1QH01_9LACO</name>
<dbReference type="Gene3D" id="1.10.260.40">
    <property type="entry name" value="lambda repressor-like DNA-binding domains"/>
    <property type="match status" value="1"/>
</dbReference>
<dbReference type="AlphaFoldDB" id="A0A0R1QH01"/>